<dbReference type="RefSeq" id="WP_156742189.1">
    <property type="nucleotide sequence ID" value="NZ_CACRYJ010000052.1"/>
</dbReference>
<dbReference type="Gene3D" id="3.10.490.10">
    <property type="entry name" value="Gamma-glutamyl cyclotransferase-like"/>
    <property type="match status" value="1"/>
</dbReference>
<dbReference type="CDD" id="cd06661">
    <property type="entry name" value="GGCT_like"/>
    <property type="match status" value="1"/>
</dbReference>
<dbReference type="EMBL" id="CACRYJ010000052">
    <property type="protein sequence ID" value="VZO38799.1"/>
    <property type="molecule type" value="Genomic_DNA"/>
</dbReference>
<dbReference type="SUPFAM" id="SSF110857">
    <property type="entry name" value="Gamma-glutamyl cyclotransferase-like"/>
    <property type="match status" value="1"/>
</dbReference>
<accession>A0A7M4DMZ1</accession>
<comment type="caution">
    <text evidence="2">The sequence shown here is derived from an EMBL/GenBank/DDBJ whole genome shotgun (WGS) entry which is preliminary data.</text>
</comment>
<name>A0A7M4DMZ1_9MICO</name>
<dbReference type="GO" id="GO:0016787">
    <property type="term" value="F:hydrolase activity"/>
    <property type="evidence" value="ECO:0007669"/>
    <property type="project" value="UniProtKB-KW"/>
</dbReference>
<keyword evidence="2" id="KW-0378">Hydrolase</keyword>
<gene>
    <name evidence="2" type="ORF">HALOF300_03519</name>
</gene>
<dbReference type="Proteomes" id="UP000419743">
    <property type="component" value="Unassembled WGS sequence"/>
</dbReference>
<evidence type="ECO:0000259" key="1">
    <source>
        <dbReference type="Pfam" id="PF21986"/>
    </source>
</evidence>
<organism evidence="2 3">
    <name type="scientific">Occultella aeris</name>
    <dbReference type="NCBI Taxonomy" id="2761496"/>
    <lineage>
        <taxon>Bacteria</taxon>
        <taxon>Bacillati</taxon>
        <taxon>Actinomycetota</taxon>
        <taxon>Actinomycetes</taxon>
        <taxon>Micrococcales</taxon>
        <taxon>Ruaniaceae</taxon>
        <taxon>Occultella</taxon>
    </lineage>
</organism>
<feature type="domain" description="Allophanate hydrolase C-terminal" evidence="1">
    <location>
        <begin position="3"/>
        <end position="119"/>
    </location>
</feature>
<proteinExistence type="predicted"/>
<protein>
    <submittedName>
        <fullName evidence="2">Allophanate hydrolase</fullName>
    </submittedName>
</protein>
<reference evidence="2 3" key="1">
    <citation type="submission" date="2019-11" db="EMBL/GenBank/DDBJ databases">
        <authorList>
            <person name="Criscuolo A."/>
        </authorList>
    </citation>
    <scope>NUCLEOTIDE SEQUENCE [LARGE SCALE GENOMIC DNA]</scope>
    <source>
        <strain evidence="2">CIP111667</strain>
    </source>
</reference>
<dbReference type="InterPro" id="IPR013024">
    <property type="entry name" value="GGCT-like"/>
</dbReference>
<evidence type="ECO:0000313" key="3">
    <source>
        <dbReference type="Proteomes" id="UP000419743"/>
    </source>
</evidence>
<dbReference type="Pfam" id="PF21986">
    <property type="entry name" value="AH_C"/>
    <property type="match status" value="1"/>
</dbReference>
<evidence type="ECO:0000313" key="2">
    <source>
        <dbReference type="EMBL" id="VZO38799.1"/>
    </source>
</evidence>
<dbReference type="InterPro" id="IPR053844">
    <property type="entry name" value="AH_C"/>
</dbReference>
<keyword evidence="3" id="KW-1185">Reference proteome</keyword>
<dbReference type="AlphaFoldDB" id="A0A7M4DMZ1"/>
<sequence length="122" mass="13112">MTELFVNGEGMRGGGVHHNIAGHPFLGLVRTAPAYRFFSVREEFPGIAPGGTAAVVGELYDVPLAVLAEKFLPDEPPELELGVIRLDDGRAVLSMVLRPDEVASGRHADISAAGDWRAHRRA</sequence>
<dbReference type="InterPro" id="IPR036568">
    <property type="entry name" value="GGCT-like_sf"/>
</dbReference>